<evidence type="ECO:0000313" key="6">
    <source>
        <dbReference type="EMBL" id="KAJ9139079.1"/>
    </source>
</evidence>
<reference evidence="6" key="1">
    <citation type="submission" date="2022-07" db="EMBL/GenBank/DDBJ databases">
        <title>Fungi with potential for degradation of polypropylene.</title>
        <authorList>
            <person name="Gostincar C."/>
        </authorList>
    </citation>
    <scope>NUCLEOTIDE SEQUENCE</scope>
    <source>
        <strain evidence="6">EXF-13308</strain>
    </source>
</reference>
<feature type="transmembrane region" description="Helical" evidence="5">
    <location>
        <begin position="357"/>
        <end position="378"/>
    </location>
</feature>
<evidence type="ECO:0000313" key="7">
    <source>
        <dbReference type="Proteomes" id="UP001174694"/>
    </source>
</evidence>
<proteinExistence type="predicted"/>
<dbReference type="Pfam" id="PF05978">
    <property type="entry name" value="UNC-93"/>
    <property type="match status" value="1"/>
</dbReference>
<feature type="transmembrane region" description="Helical" evidence="5">
    <location>
        <begin position="56"/>
        <end position="80"/>
    </location>
</feature>
<evidence type="ECO:0008006" key="8">
    <source>
        <dbReference type="Google" id="ProtNLM"/>
    </source>
</evidence>
<feature type="transmembrane region" description="Helical" evidence="5">
    <location>
        <begin position="110"/>
        <end position="130"/>
    </location>
</feature>
<protein>
    <recommendedName>
        <fullName evidence="8">UNC93-like protein</fullName>
    </recommendedName>
</protein>
<dbReference type="PANTHER" id="PTHR23294:SF57">
    <property type="entry name" value="CINA C-TERMINAL DOMAIN-CONTAINING PROTEIN"/>
    <property type="match status" value="1"/>
</dbReference>
<dbReference type="GO" id="GO:0016020">
    <property type="term" value="C:membrane"/>
    <property type="evidence" value="ECO:0007669"/>
    <property type="project" value="UniProtKB-SubCell"/>
</dbReference>
<keyword evidence="3 5" id="KW-1133">Transmembrane helix</keyword>
<dbReference type="InterPro" id="IPR051617">
    <property type="entry name" value="UNC-93-like_regulator"/>
</dbReference>
<evidence type="ECO:0000256" key="3">
    <source>
        <dbReference type="ARBA" id="ARBA00022989"/>
    </source>
</evidence>
<keyword evidence="2 5" id="KW-0812">Transmembrane</keyword>
<dbReference type="Proteomes" id="UP001174694">
    <property type="component" value="Unassembled WGS sequence"/>
</dbReference>
<dbReference type="InterPro" id="IPR010291">
    <property type="entry name" value="Ion_channel_UNC-93"/>
</dbReference>
<feature type="transmembrane region" description="Helical" evidence="5">
    <location>
        <begin position="242"/>
        <end position="264"/>
    </location>
</feature>
<comment type="caution">
    <text evidence="6">The sequence shown here is derived from an EMBL/GenBank/DDBJ whole genome shotgun (WGS) entry which is preliminary data.</text>
</comment>
<name>A0AA38R8T2_9PEZI</name>
<dbReference type="InterPro" id="IPR036259">
    <property type="entry name" value="MFS_trans_sf"/>
</dbReference>
<feature type="transmembrane region" description="Helical" evidence="5">
    <location>
        <begin position="284"/>
        <end position="303"/>
    </location>
</feature>
<keyword evidence="7" id="KW-1185">Reference proteome</keyword>
<feature type="transmembrane region" description="Helical" evidence="5">
    <location>
        <begin position="390"/>
        <end position="408"/>
    </location>
</feature>
<sequence>MAVIARKVPSTMYRKSRDVYRGIYFQAVLLGLISFTQPGIWTALNTLGAGGQAEPYVVNAANGITFGIMFFFSPIASIIGNMIGMKWVILFGTLGYVPYSTALYCNSKLGTQWFLLFGATTCGLSAAALWQGEGSVVVGYPEVSRRRKCIAIRLSPNKLGSIISSAIQLSLNADGEAKGSISPRTYIVLVGLQCLGPPLALLISSPEKLIRKDGKKPVFTNQDRTFKSQFQGYLAQFRREEVVLLIPAFIASQWGVTYQGNYLAAYYSVRARTLAGFVVSVARGLWYLLLALFTAVWIWNLVLQDRYRKHYPGTIDWTSPKYGEGLALFILYRITYETVSIWLFWVLRTYDVEADMVALSMAILRAGESLGSALSYAIGASRSVSLMTNLIISVVAFYVSAPTTTWAAQIV</sequence>
<comment type="subcellular location">
    <subcellularLocation>
        <location evidence="1">Membrane</location>
        <topology evidence="1">Multi-pass membrane protein</topology>
    </subcellularLocation>
</comment>
<dbReference type="AlphaFoldDB" id="A0AA38R8T2"/>
<accession>A0AA38R8T2</accession>
<evidence type="ECO:0000256" key="2">
    <source>
        <dbReference type="ARBA" id="ARBA00022692"/>
    </source>
</evidence>
<evidence type="ECO:0000256" key="5">
    <source>
        <dbReference type="SAM" id="Phobius"/>
    </source>
</evidence>
<feature type="transmembrane region" description="Helical" evidence="5">
    <location>
        <begin position="324"/>
        <end position="345"/>
    </location>
</feature>
<organism evidence="6 7">
    <name type="scientific">Pleurostoma richardsiae</name>
    <dbReference type="NCBI Taxonomy" id="41990"/>
    <lineage>
        <taxon>Eukaryota</taxon>
        <taxon>Fungi</taxon>
        <taxon>Dikarya</taxon>
        <taxon>Ascomycota</taxon>
        <taxon>Pezizomycotina</taxon>
        <taxon>Sordariomycetes</taxon>
        <taxon>Sordariomycetidae</taxon>
        <taxon>Calosphaeriales</taxon>
        <taxon>Pleurostomataceae</taxon>
        <taxon>Pleurostoma</taxon>
    </lineage>
</organism>
<evidence type="ECO:0000256" key="1">
    <source>
        <dbReference type="ARBA" id="ARBA00004141"/>
    </source>
</evidence>
<evidence type="ECO:0000256" key="4">
    <source>
        <dbReference type="ARBA" id="ARBA00023136"/>
    </source>
</evidence>
<dbReference type="PANTHER" id="PTHR23294">
    <property type="entry name" value="ET TRANSLATION PRODUCT-RELATED"/>
    <property type="match status" value="1"/>
</dbReference>
<keyword evidence="4 5" id="KW-0472">Membrane</keyword>
<dbReference type="EMBL" id="JANBVO010000027">
    <property type="protein sequence ID" value="KAJ9139079.1"/>
    <property type="molecule type" value="Genomic_DNA"/>
</dbReference>
<dbReference type="SUPFAM" id="SSF103473">
    <property type="entry name" value="MFS general substrate transporter"/>
    <property type="match status" value="1"/>
</dbReference>
<feature type="transmembrane region" description="Helical" evidence="5">
    <location>
        <begin position="21"/>
        <end position="44"/>
    </location>
</feature>
<gene>
    <name evidence="6" type="ORF">NKR23_g8131</name>
</gene>
<feature type="transmembrane region" description="Helical" evidence="5">
    <location>
        <begin position="87"/>
        <end position="104"/>
    </location>
</feature>